<reference evidence="1 2" key="1">
    <citation type="submission" date="2009-01" db="EMBL/GenBank/DDBJ databases">
        <authorList>
            <person name="Fulton L."/>
            <person name="Clifton S."/>
            <person name="Fulton B."/>
            <person name="Xu J."/>
            <person name="Minx P."/>
            <person name="Pepin K.H."/>
            <person name="Johnson M."/>
            <person name="Bhonagiri V."/>
            <person name="Nash W.E."/>
            <person name="Mardis E.R."/>
            <person name="Wilson R.K."/>
        </authorList>
    </citation>
    <scope>NUCLEOTIDE SEQUENCE [LARGE SCALE GENOMIC DNA]</scope>
    <source>
        <strain evidence="1 2">DSM 3353</strain>
    </source>
</reference>
<sequence>MYCIWFDLLKRQTNETNPKRQYPPYLWPRSCEVTDMGDIVFWGSKFASAIALNFNHFVSCKIQEGNVY</sequence>
<dbReference type="AlphaFoldDB" id="C0EZT1"/>
<reference evidence="1 2" key="2">
    <citation type="submission" date="2009-02" db="EMBL/GenBank/DDBJ databases">
        <title>Draft genome sequence of Eubacterium hallii (DSM 3353).</title>
        <authorList>
            <person name="Sudarsanam P."/>
            <person name="Ley R."/>
            <person name="Guruge J."/>
            <person name="Turnbaugh P.J."/>
            <person name="Mahowald M."/>
            <person name="Liep D."/>
            <person name="Gordon J."/>
        </authorList>
    </citation>
    <scope>NUCLEOTIDE SEQUENCE [LARGE SCALE GENOMIC DNA]</scope>
    <source>
        <strain evidence="1 2">DSM 3353</strain>
    </source>
</reference>
<organism evidence="1 2">
    <name type="scientific">Anaerobutyricum hallii DSM 3353</name>
    <dbReference type="NCBI Taxonomy" id="411469"/>
    <lineage>
        <taxon>Bacteria</taxon>
        <taxon>Bacillati</taxon>
        <taxon>Bacillota</taxon>
        <taxon>Clostridia</taxon>
        <taxon>Lachnospirales</taxon>
        <taxon>Lachnospiraceae</taxon>
        <taxon>Anaerobutyricum</taxon>
    </lineage>
</organism>
<proteinExistence type="predicted"/>
<name>C0EZT1_9FIRM</name>
<dbReference type="Proteomes" id="UP000003174">
    <property type="component" value="Unassembled WGS sequence"/>
</dbReference>
<evidence type="ECO:0000313" key="2">
    <source>
        <dbReference type="Proteomes" id="UP000003174"/>
    </source>
</evidence>
<dbReference type="EMBL" id="ACEP01000143">
    <property type="protein sequence ID" value="EEG35182.1"/>
    <property type="molecule type" value="Genomic_DNA"/>
</dbReference>
<comment type="caution">
    <text evidence="1">The sequence shown here is derived from an EMBL/GenBank/DDBJ whole genome shotgun (WGS) entry which is preliminary data.</text>
</comment>
<protein>
    <submittedName>
        <fullName evidence="1">Uncharacterized protein</fullName>
    </submittedName>
</protein>
<gene>
    <name evidence="1" type="ORF">EUBHAL_02942</name>
</gene>
<evidence type="ECO:0000313" key="1">
    <source>
        <dbReference type="EMBL" id="EEG35182.1"/>
    </source>
</evidence>
<accession>C0EZT1</accession>